<evidence type="ECO:0008006" key="4">
    <source>
        <dbReference type="Google" id="ProtNLM"/>
    </source>
</evidence>
<evidence type="ECO:0000256" key="1">
    <source>
        <dbReference type="SAM" id="Phobius"/>
    </source>
</evidence>
<keyword evidence="3" id="KW-1185">Reference proteome</keyword>
<organism evidence="2 3">
    <name type="scientific">Eleusine coracana subsp. coracana</name>
    <dbReference type="NCBI Taxonomy" id="191504"/>
    <lineage>
        <taxon>Eukaryota</taxon>
        <taxon>Viridiplantae</taxon>
        <taxon>Streptophyta</taxon>
        <taxon>Embryophyta</taxon>
        <taxon>Tracheophyta</taxon>
        <taxon>Spermatophyta</taxon>
        <taxon>Magnoliopsida</taxon>
        <taxon>Liliopsida</taxon>
        <taxon>Poales</taxon>
        <taxon>Poaceae</taxon>
        <taxon>PACMAD clade</taxon>
        <taxon>Chloridoideae</taxon>
        <taxon>Cynodonteae</taxon>
        <taxon>Eleusininae</taxon>
        <taxon>Eleusine</taxon>
    </lineage>
</organism>
<reference evidence="2" key="2">
    <citation type="submission" date="2021-12" db="EMBL/GenBank/DDBJ databases">
        <title>Resequencing data analysis of finger millet.</title>
        <authorList>
            <person name="Hatakeyama M."/>
            <person name="Aluri S."/>
            <person name="Balachadran M.T."/>
            <person name="Sivarajan S.R."/>
            <person name="Poveda L."/>
            <person name="Shimizu-Inatsugi R."/>
            <person name="Schlapbach R."/>
            <person name="Sreeman S.M."/>
            <person name="Shimizu K.K."/>
        </authorList>
    </citation>
    <scope>NUCLEOTIDE SEQUENCE</scope>
</reference>
<dbReference type="AlphaFoldDB" id="A0AAV5BY98"/>
<feature type="transmembrane region" description="Helical" evidence="1">
    <location>
        <begin position="33"/>
        <end position="54"/>
    </location>
</feature>
<keyword evidence="1" id="KW-0812">Transmembrane</keyword>
<dbReference type="Proteomes" id="UP001054889">
    <property type="component" value="Unassembled WGS sequence"/>
</dbReference>
<dbReference type="EMBL" id="BQKI01000003">
    <property type="protein sequence ID" value="GJM90507.1"/>
    <property type="molecule type" value="Genomic_DNA"/>
</dbReference>
<comment type="caution">
    <text evidence="2">The sequence shown here is derived from an EMBL/GenBank/DDBJ whole genome shotgun (WGS) entry which is preliminary data.</text>
</comment>
<evidence type="ECO:0000313" key="2">
    <source>
        <dbReference type="EMBL" id="GJM90507.1"/>
    </source>
</evidence>
<sequence>MASTPFLLSSSNRARLYWVDSTSPTGSSSDGRAAVLSLSFLGLARCAVSLFVIFNPAPNFKMLGLLQDFAAGFFF</sequence>
<name>A0AAV5BY98_ELECO</name>
<keyword evidence="1" id="KW-0472">Membrane</keyword>
<accession>A0AAV5BY98</accession>
<keyword evidence="1" id="KW-1133">Transmembrane helix</keyword>
<gene>
    <name evidence="2" type="primary">ga06794</name>
    <name evidence="2" type="ORF">PR202_ga06794</name>
</gene>
<reference evidence="2" key="1">
    <citation type="journal article" date="2018" name="DNA Res.">
        <title>Multiple hybrid de novo genome assembly of finger millet, an orphan allotetraploid crop.</title>
        <authorList>
            <person name="Hatakeyama M."/>
            <person name="Aluri S."/>
            <person name="Balachadran M.T."/>
            <person name="Sivarajan S.R."/>
            <person name="Patrignani A."/>
            <person name="Gruter S."/>
            <person name="Poveda L."/>
            <person name="Shimizu-Inatsugi R."/>
            <person name="Baeten J."/>
            <person name="Francoijs K.J."/>
            <person name="Nataraja K.N."/>
            <person name="Reddy Y.A.N."/>
            <person name="Phadnis S."/>
            <person name="Ravikumar R.L."/>
            <person name="Schlapbach R."/>
            <person name="Sreeman S.M."/>
            <person name="Shimizu K.K."/>
        </authorList>
    </citation>
    <scope>NUCLEOTIDE SEQUENCE</scope>
</reference>
<protein>
    <recommendedName>
        <fullName evidence="4">CASP-like protein</fullName>
    </recommendedName>
</protein>
<proteinExistence type="predicted"/>
<evidence type="ECO:0000313" key="3">
    <source>
        <dbReference type="Proteomes" id="UP001054889"/>
    </source>
</evidence>